<accession>A0A4V6PWB2</accession>
<comment type="caution">
    <text evidence="8">The sequence shown here is derived from an EMBL/GenBank/DDBJ whole genome shotgun (WGS) entry which is preliminary data.</text>
</comment>
<comment type="subcellular location">
    <subcellularLocation>
        <location evidence="1">Cell outer membrane</location>
    </subcellularLocation>
</comment>
<dbReference type="AlphaFoldDB" id="A0A4V6PWB2"/>
<name>A0A4V6PWB2_9FLAO</name>
<reference evidence="8 9" key="1">
    <citation type="submission" date="2019-03" db="EMBL/GenBank/DDBJ databases">
        <title>Genomic Encyclopedia of Archaeal and Bacterial Type Strains, Phase II (KMG-II): from individual species to whole genera.</title>
        <authorList>
            <person name="Goeker M."/>
        </authorList>
    </citation>
    <scope>NUCLEOTIDE SEQUENCE [LARGE SCALE GENOMIC DNA]</scope>
    <source>
        <strain evidence="8 9">DSM 18435</strain>
    </source>
</reference>
<feature type="coiled-coil region" evidence="5">
    <location>
        <begin position="216"/>
        <end position="269"/>
    </location>
</feature>
<dbReference type="InterPro" id="IPR006664">
    <property type="entry name" value="OMP_bac"/>
</dbReference>
<dbReference type="CDD" id="cd07185">
    <property type="entry name" value="OmpA_C-like"/>
    <property type="match status" value="1"/>
</dbReference>
<dbReference type="Gene3D" id="3.30.1330.60">
    <property type="entry name" value="OmpA-like domain"/>
    <property type="match status" value="1"/>
</dbReference>
<evidence type="ECO:0000256" key="2">
    <source>
        <dbReference type="ARBA" id="ARBA00023136"/>
    </source>
</evidence>
<dbReference type="PANTHER" id="PTHR30329">
    <property type="entry name" value="STATOR ELEMENT OF FLAGELLAR MOTOR COMPLEX"/>
    <property type="match status" value="1"/>
</dbReference>
<keyword evidence="9" id="KW-1185">Reference proteome</keyword>
<proteinExistence type="predicted"/>
<dbReference type="PANTHER" id="PTHR30329:SF21">
    <property type="entry name" value="LIPOPROTEIN YIAD-RELATED"/>
    <property type="match status" value="1"/>
</dbReference>
<evidence type="ECO:0000259" key="7">
    <source>
        <dbReference type="PROSITE" id="PS51123"/>
    </source>
</evidence>
<evidence type="ECO:0000256" key="5">
    <source>
        <dbReference type="SAM" id="Coils"/>
    </source>
</evidence>
<dbReference type="InterPro" id="IPR036737">
    <property type="entry name" value="OmpA-like_sf"/>
</dbReference>
<keyword evidence="3" id="KW-0998">Cell outer membrane</keyword>
<dbReference type="PROSITE" id="PS51123">
    <property type="entry name" value="OMPA_2"/>
    <property type="match status" value="1"/>
</dbReference>
<evidence type="ECO:0000256" key="3">
    <source>
        <dbReference type="ARBA" id="ARBA00023237"/>
    </source>
</evidence>
<dbReference type="SUPFAM" id="SSF103088">
    <property type="entry name" value="OmpA-like"/>
    <property type="match status" value="1"/>
</dbReference>
<dbReference type="RefSeq" id="WP_133643999.1">
    <property type="nucleotide sequence ID" value="NZ_SNYI01000002.1"/>
</dbReference>
<dbReference type="InterPro" id="IPR050330">
    <property type="entry name" value="Bact_OuterMem_StrucFunc"/>
</dbReference>
<dbReference type="Proteomes" id="UP000295468">
    <property type="component" value="Unassembled WGS sequence"/>
</dbReference>
<gene>
    <name evidence="8" type="ORF">CLV82_1855</name>
</gene>
<keyword evidence="2 4" id="KW-0472">Membrane</keyword>
<dbReference type="GO" id="GO:0009279">
    <property type="term" value="C:cell outer membrane"/>
    <property type="evidence" value="ECO:0007669"/>
    <property type="project" value="UniProtKB-SubCell"/>
</dbReference>
<dbReference type="EMBL" id="SNYI01000002">
    <property type="protein sequence ID" value="TDQ31153.1"/>
    <property type="molecule type" value="Genomic_DNA"/>
</dbReference>
<protein>
    <submittedName>
        <fullName evidence="8">OmpA family protein</fullName>
    </submittedName>
</protein>
<evidence type="ECO:0000313" key="8">
    <source>
        <dbReference type="EMBL" id="TDQ31153.1"/>
    </source>
</evidence>
<evidence type="ECO:0000256" key="6">
    <source>
        <dbReference type="SAM" id="SignalP"/>
    </source>
</evidence>
<keyword evidence="5" id="KW-0175">Coiled coil</keyword>
<keyword evidence="6" id="KW-0732">Signal</keyword>
<dbReference type="Gene3D" id="2.40.160.20">
    <property type="match status" value="1"/>
</dbReference>
<sequence>MRTYGCAMALFLAFTAFSFSQEMPVLTANDSIIKSSWIFGLGFNVVDDSGDGIRDYTIIKDQWNYVPFPSRLSLGKNIGSGFVLEGIATYNRYKEGNTVDDVVLAESKDYYAIDTRLSYSLNRLVGRSGWFDPYIGTGIGFTHANESSRVTYNASLGSRFWLSERWGIDISTSGKWAFKSGESNHFQHGAGVIYQYGIEKGLSKKGEEKLALINAIDQEQRRKQDSIAAARLAEEEAKALAERLARDKEEAARRAAEEAEQARKTQIENQIKGLGKIYFAFDSSSLNRESRLTLDQLAELLNLNSGIKLQVNAHTDSRGPETYNQRLSQKRADNTVNYLISKGISGDRLEANGYGESQLINKCSDGVQCTAEEHRANRRSEFLVLEL</sequence>
<evidence type="ECO:0000313" key="9">
    <source>
        <dbReference type="Proteomes" id="UP000295468"/>
    </source>
</evidence>
<dbReference type="OrthoDB" id="9782229at2"/>
<feature type="chain" id="PRO_5020341768" evidence="6">
    <location>
        <begin position="21"/>
        <end position="387"/>
    </location>
</feature>
<evidence type="ECO:0000256" key="1">
    <source>
        <dbReference type="ARBA" id="ARBA00004442"/>
    </source>
</evidence>
<dbReference type="PRINTS" id="PR01021">
    <property type="entry name" value="OMPADOMAIN"/>
</dbReference>
<evidence type="ECO:0000256" key="4">
    <source>
        <dbReference type="PROSITE-ProRule" id="PRU00473"/>
    </source>
</evidence>
<dbReference type="InterPro" id="IPR006665">
    <property type="entry name" value="OmpA-like"/>
</dbReference>
<dbReference type="Pfam" id="PF00691">
    <property type="entry name" value="OmpA"/>
    <property type="match status" value="1"/>
</dbReference>
<feature type="signal peptide" evidence="6">
    <location>
        <begin position="1"/>
        <end position="20"/>
    </location>
</feature>
<feature type="domain" description="OmpA-like" evidence="7">
    <location>
        <begin position="266"/>
        <end position="387"/>
    </location>
</feature>
<organism evidence="8 9">
    <name type="scientific">Zeaxanthinibacter enoshimensis</name>
    <dbReference type="NCBI Taxonomy" id="392009"/>
    <lineage>
        <taxon>Bacteria</taxon>
        <taxon>Pseudomonadati</taxon>
        <taxon>Bacteroidota</taxon>
        <taxon>Flavobacteriia</taxon>
        <taxon>Flavobacteriales</taxon>
        <taxon>Flavobacteriaceae</taxon>
        <taxon>Zeaxanthinibacter</taxon>
    </lineage>
</organism>